<reference evidence="7" key="1">
    <citation type="journal article" date="2009" name="Environ. Microbiol.">
        <title>The genome of Polaromonas naphthalenivorans strain CJ2, isolated from coal tar-contaminated sediment, reveals physiological and metabolic versatility and evolution through extensive horizontal gene transfer.</title>
        <authorList>
            <person name="Yagi J.M."/>
            <person name="Sims D."/>
            <person name="Brettin T."/>
            <person name="Bruce D."/>
            <person name="Madsen E.L."/>
        </authorList>
    </citation>
    <scope>NUCLEOTIDE SEQUENCE [LARGE SCALE GENOMIC DNA]</scope>
    <source>
        <strain evidence="7">CJ2</strain>
    </source>
</reference>
<evidence type="ECO:0000256" key="1">
    <source>
        <dbReference type="ARBA" id="ARBA00007228"/>
    </source>
</evidence>
<evidence type="ECO:0000256" key="2">
    <source>
        <dbReference type="ARBA" id="ARBA00022603"/>
    </source>
</evidence>
<dbReference type="InterPro" id="IPR001537">
    <property type="entry name" value="SpoU_MeTrfase"/>
</dbReference>
<dbReference type="Pfam" id="PF00588">
    <property type="entry name" value="SpoU_methylase"/>
    <property type="match status" value="1"/>
</dbReference>
<dbReference type="Gene3D" id="3.40.1280.10">
    <property type="match status" value="1"/>
</dbReference>
<gene>
    <name evidence="6" type="ordered locus">Pnap_1381</name>
</gene>
<dbReference type="SUPFAM" id="SSF75217">
    <property type="entry name" value="alpha/beta knot"/>
    <property type="match status" value="1"/>
</dbReference>
<dbReference type="HOGENOM" id="CLU_056931_0_0_4"/>
<feature type="domain" description="tRNA/rRNA methyltransferase SpoU type" evidence="5">
    <location>
        <begin position="40"/>
        <end position="207"/>
    </location>
</feature>
<keyword evidence="3 6" id="KW-0808">Transferase</keyword>
<organism evidence="6 7">
    <name type="scientific">Polaromonas naphthalenivorans (strain CJ2)</name>
    <dbReference type="NCBI Taxonomy" id="365044"/>
    <lineage>
        <taxon>Bacteria</taxon>
        <taxon>Pseudomonadati</taxon>
        <taxon>Pseudomonadota</taxon>
        <taxon>Betaproteobacteria</taxon>
        <taxon>Burkholderiales</taxon>
        <taxon>Comamonadaceae</taxon>
        <taxon>Polaromonas</taxon>
    </lineage>
</organism>
<comment type="similarity">
    <text evidence="1">Belongs to the class IV-like SAM-binding methyltransferase superfamily. RNA methyltransferase TrmH family.</text>
</comment>
<accession>A1VM17</accession>
<evidence type="ECO:0000259" key="5">
    <source>
        <dbReference type="Pfam" id="PF00588"/>
    </source>
</evidence>
<name>A1VM17_POLNA</name>
<evidence type="ECO:0000256" key="3">
    <source>
        <dbReference type="ARBA" id="ARBA00022679"/>
    </source>
</evidence>
<dbReference type="EMBL" id="CP000529">
    <property type="protein sequence ID" value="ABM36695.1"/>
    <property type="molecule type" value="Genomic_DNA"/>
</dbReference>
<dbReference type="GO" id="GO:0008173">
    <property type="term" value="F:RNA methyltransferase activity"/>
    <property type="evidence" value="ECO:0007669"/>
    <property type="project" value="InterPro"/>
</dbReference>
<dbReference type="GO" id="GO:0002128">
    <property type="term" value="P:tRNA nucleoside ribose methylation"/>
    <property type="evidence" value="ECO:0007669"/>
    <property type="project" value="TreeGrafter"/>
</dbReference>
<dbReference type="GO" id="GO:0003723">
    <property type="term" value="F:RNA binding"/>
    <property type="evidence" value="ECO:0007669"/>
    <property type="project" value="InterPro"/>
</dbReference>
<sequence>MAGRRQYRILPASPVPAAITLSARVFGCGAGPLFIPMKTRFILINTSHAGNVGATARAMKTMGFDDLVLVAPRWANVLRREETIQRASGALDVLNNARIVETLDEALDGMAHLCATAMTPRDFGPPTRAPRAHFAELLGRSEALLKQELGTPVHPAQRPDSVAFLFGSERFGMQNEDVYRCHVALSIPTDPKFGSLNLGAAVQLIAYDWREALGGFGIQAAIEEPRLADAAAVSGMLKHWEEALVDIGFLDPASPKKLMPRLNQLFNRAQLSPEEIHILRGVAKAMMRHAPDKALPAADKPPAPADTPTSA</sequence>
<dbReference type="CDD" id="cd18093">
    <property type="entry name" value="SpoU-like_TrmJ"/>
    <property type="match status" value="1"/>
</dbReference>
<dbReference type="PANTHER" id="PTHR42786:SF2">
    <property type="entry name" value="TRNA (CYTIDINE_URIDINE-2'-O-)-METHYLTRANSFERASE TRMJ"/>
    <property type="match status" value="1"/>
</dbReference>
<dbReference type="InterPro" id="IPR029028">
    <property type="entry name" value="Alpha/beta_knot_MTases"/>
</dbReference>
<evidence type="ECO:0000313" key="7">
    <source>
        <dbReference type="Proteomes" id="UP000000644"/>
    </source>
</evidence>
<dbReference type="PIRSF" id="PIRSF004808">
    <property type="entry name" value="LasT"/>
    <property type="match status" value="1"/>
</dbReference>
<dbReference type="GO" id="GO:0005829">
    <property type="term" value="C:cytosol"/>
    <property type="evidence" value="ECO:0007669"/>
    <property type="project" value="TreeGrafter"/>
</dbReference>
<keyword evidence="7" id="KW-1185">Reference proteome</keyword>
<proteinExistence type="inferred from homology"/>
<evidence type="ECO:0000313" key="6">
    <source>
        <dbReference type="EMBL" id="ABM36695.1"/>
    </source>
</evidence>
<dbReference type="STRING" id="365044.Pnap_1381"/>
<dbReference type="Gene3D" id="1.10.8.590">
    <property type="match status" value="1"/>
</dbReference>
<dbReference type="PANTHER" id="PTHR42786">
    <property type="entry name" value="TRNA/RRNA METHYLTRANSFERASE"/>
    <property type="match status" value="1"/>
</dbReference>
<dbReference type="InterPro" id="IPR004384">
    <property type="entry name" value="RNA_MeTrfase_TrmJ/LasT"/>
</dbReference>
<protein>
    <submittedName>
        <fullName evidence="6">tRNA/rRNA methyltransferase (SpoU)</fullName>
    </submittedName>
</protein>
<dbReference type="eggNOG" id="COG0565">
    <property type="taxonomic scope" value="Bacteria"/>
</dbReference>
<keyword evidence="2 6" id="KW-0489">Methyltransferase</keyword>
<dbReference type="InterPro" id="IPR029026">
    <property type="entry name" value="tRNA_m1G_MTases_N"/>
</dbReference>
<keyword evidence="4" id="KW-0949">S-adenosyl-L-methionine</keyword>
<dbReference type="AlphaFoldDB" id="A1VM17"/>
<dbReference type="KEGG" id="pna:Pnap_1381"/>
<dbReference type="Proteomes" id="UP000000644">
    <property type="component" value="Chromosome"/>
</dbReference>
<evidence type="ECO:0000256" key="4">
    <source>
        <dbReference type="ARBA" id="ARBA00022691"/>
    </source>
</evidence>